<keyword evidence="4" id="KW-1185">Reference proteome</keyword>
<evidence type="ECO:0000256" key="1">
    <source>
        <dbReference type="SAM" id="MobiDB-lite"/>
    </source>
</evidence>
<dbReference type="PANTHER" id="PTHR44825">
    <property type="match status" value="1"/>
</dbReference>
<dbReference type="SMART" id="SM00271">
    <property type="entry name" value="DnaJ"/>
    <property type="match status" value="1"/>
</dbReference>
<dbReference type="InterPro" id="IPR018253">
    <property type="entry name" value="DnaJ_domain_CS"/>
</dbReference>
<evidence type="ECO:0000259" key="2">
    <source>
        <dbReference type="PROSITE" id="PS50076"/>
    </source>
</evidence>
<comment type="caution">
    <text evidence="3">The sequence shown here is derived from an EMBL/GenBank/DDBJ whole genome shotgun (WGS) entry which is preliminary data.</text>
</comment>
<evidence type="ECO:0000313" key="3">
    <source>
        <dbReference type="EMBL" id="PYE51962.1"/>
    </source>
</evidence>
<gene>
    <name evidence="3" type="ORF">DES52_1138</name>
</gene>
<evidence type="ECO:0000313" key="4">
    <source>
        <dbReference type="Proteomes" id="UP000248326"/>
    </source>
</evidence>
<dbReference type="PRINTS" id="PR00625">
    <property type="entry name" value="JDOMAIN"/>
</dbReference>
<feature type="compositionally biased region" description="Low complexity" evidence="1">
    <location>
        <begin position="446"/>
        <end position="460"/>
    </location>
</feature>
<feature type="compositionally biased region" description="Low complexity" evidence="1">
    <location>
        <begin position="418"/>
        <end position="430"/>
    </location>
</feature>
<dbReference type="RefSeq" id="WP_170131086.1">
    <property type="nucleotide sequence ID" value="NZ_QJSX01000013.1"/>
</dbReference>
<feature type="compositionally biased region" description="Polar residues" evidence="1">
    <location>
        <begin position="344"/>
        <end position="356"/>
    </location>
</feature>
<dbReference type="PROSITE" id="PS50076">
    <property type="entry name" value="DNAJ_2"/>
    <property type="match status" value="1"/>
</dbReference>
<dbReference type="Gene3D" id="1.10.287.110">
    <property type="entry name" value="DnaJ domain"/>
    <property type="match status" value="1"/>
</dbReference>
<feature type="compositionally biased region" description="Low complexity" evidence="1">
    <location>
        <begin position="300"/>
        <end position="315"/>
    </location>
</feature>
<reference evidence="3 4" key="1">
    <citation type="submission" date="2018-06" db="EMBL/GenBank/DDBJ databases">
        <title>Genomic Encyclopedia of Type Strains, Phase IV (KMG-IV): sequencing the most valuable type-strain genomes for metagenomic binning, comparative biology and taxonomic classification.</title>
        <authorList>
            <person name="Goeker M."/>
        </authorList>
    </citation>
    <scope>NUCLEOTIDE SEQUENCE [LARGE SCALE GENOMIC DNA]</scope>
    <source>
        <strain evidence="3 4">DSM 18048</strain>
    </source>
</reference>
<accession>A0A318S8K6</accession>
<dbReference type="CDD" id="cd06257">
    <property type="entry name" value="DnaJ"/>
    <property type="match status" value="1"/>
</dbReference>
<protein>
    <submittedName>
        <fullName evidence="3">DnaJ-like protein</fullName>
    </submittedName>
</protein>
<feature type="compositionally biased region" description="Polar residues" evidence="1">
    <location>
        <begin position="282"/>
        <end position="294"/>
    </location>
</feature>
<dbReference type="InterPro" id="IPR001623">
    <property type="entry name" value="DnaJ_domain"/>
</dbReference>
<dbReference type="InterPro" id="IPR036869">
    <property type="entry name" value="J_dom_sf"/>
</dbReference>
<sequence length="728" mass="79277">MTSFVDVNGYYRALGVPPTASPEHIKAAYRAKAKELHPDKNKGPGATELFQALVDAYAVLKDPTARRRYDDACRQGTTFTREPGTPRPAPEPVPFVPCQVCGIVSPDVRVVLIHWVWSALVFTRYGANGVVACPTCAARLVERANIRALLLGWWGVPWGVWFTPRQVLRNVFGRRGPDDVNARLLIQQALAYAMRDDFLHATKCLMEARLLAANHPDILKDVEEIARQLPPQPNLSVSDAWRPFSTVFRRVTLGTTGALSAVALAVALLIAPPSPSTPTIPAETSSVDTTTASSGAPEGTPSDSTSTPSETTTSPAAQEDVASVEPVDGRQNEPIWLLDDIQNPYESNGEQPTEATDTPIESVDATPEPAAPETVEPTAPQEAVEGGSETADLPTTAEEASTTAPVTAEPAPAPPTTTNPTPTAQVPVAPGSRATVPDPQTPRGKPAVAAPSAAADVATTPTPPPPKTPASPTPIPPQATSTRSYFTIGDSKDDVRRVMGQPSSFDDSYWIYGFSTVWFENDHVVRWEDHNGSLKAKLEVKPGANKGYFTVGDSKDDVLRVMGQPSSFDDSYWIYGFSTVWFENDRVVRWDDNSGKLKAKLNVPSSEGKTYFTVGDSKDDVLRIMGQPSSFDDSYWIYGFSTVWFEGDRVVRWDDNDGKLKAKLEVKPGANKAYFTVGDSKDDVLRVMGQPSSFDDSYWIYGFSTVWFENDRVVRWDDNDGKLKAKLQ</sequence>
<name>A0A318S8K6_9DEIO</name>
<feature type="region of interest" description="Disordered" evidence="1">
    <location>
        <begin position="273"/>
        <end position="484"/>
    </location>
</feature>
<feature type="compositionally biased region" description="Pro residues" evidence="1">
    <location>
        <begin position="461"/>
        <end position="477"/>
    </location>
</feature>
<dbReference type="SUPFAM" id="SSF46565">
    <property type="entry name" value="Chaperone J-domain"/>
    <property type="match status" value="1"/>
</dbReference>
<feature type="compositionally biased region" description="Low complexity" evidence="1">
    <location>
        <begin position="394"/>
        <end position="410"/>
    </location>
</feature>
<feature type="compositionally biased region" description="Low complexity" evidence="1">
    <location>
        <begin position="365"/>
        <end position="383"/>
    </location>
</feature>
<feature type="domain" description="J" evidence="2">
    <location>
        <begin position="9"/>
        <end position="73"/>
    </location>
</feature>
<proteinExistence type="predicted"/>
<organism evidence="3 4">
    <name type="scientific">Deinococcus yavapaiensis KR-236</name>
    <dbReference type="NCBI Taxonomy" id="694435"/>
    <lineage>
        <taxon>Bacteria</taxon>
        <taxon>Thermotogati</taxon>
        <taxon>Deinococcota</taxon>
        <taxon>Deinococci</taxon>
        <taxon>Deinococcales</taxon>
        <taxon>Deinococcaceae</taxon>
        <taxon>Deinococcus</taxon>
    </lineage>
</organism>
<dbReference type="AlphaFoldDB" id="A0A318S8K6"/>
<dbReference type="Proteomes" id="UP000248326">
    <property type="component" value="Unassembled WGS sequence"/>
</dbReference>
<dbReference type="EMBL" id="QJSX01000013">
    <property type="protein sequence ID" value="PYE51962.1"/>
    <property type="molecule type" value="Genomic_DNA"/>
</dbReference>
<dbReference type="PROSITE" id="PS00636">
    <property type="entry name" value="DNAJ_1"/>
    <property type="match status" value="1"/>
</dbReference>
<dbReference type="Pfam" id="PF00226">
    <property type="entry name" value="DnaJ"/>
    <property type="match status" value="1"/>
</dbReference>
<dbReference type="InterPro" id="IPR052763">
    <property type="entry name" value="DnaJ_C4"/>
</dbReference>
<dbReference type="PANTHER" id="PTHR44825:SF1">
    <property type="entry name" value="DNAJ HOMOLOG SUBFAMILY C MEMBER 4"/>
    <property type="match status" value="1"/>
</dbReference>